<gene>
    <name evidence="2" type="ORF">V5O48_016928</name>
</gene>
<keyword evidence="3" id="KW-1185">Reference proteome</keyword>
<proteinExistence type="predicted"/>
<name>A0ABR3EQD7_9AGAR</name>
<organism evidence="2 3">
    <name type="scientific">Marasmius crinis-equi</name>
    <dbReference type="NCBI Taxonomy" id="585013"/>
    <lineage>
        <taxon>Eukaryota</taxon>
        <taxon>Fungi</taxon>
        <taxon>Dikarya</taxon>
        <taxon>Basidiomycota</taxon>
        <taxon>Agaricomycotina</taxon>
        <taxon>Agaricomycetes</taxon>
        <taxon>Agaricomycetidae</taxon>
        <taxon>Agaricales</taxon>
        <taxon>Marasmiineae</taxon>
        <taxon>Marasmiaceae</taxon>
        <taxon>Marasmius</taxon>
    </lineage>
</organism>
<protein>
    <submittedName>
        <fullName evidence="2">Uncharacterized protein</fullName>
    </submittedName>
</protein>
<evidence type="ECO:0000256" key="1">
    <source>
        <dbReference type="SAM" id="MobiDB-lite"/>
    </source>
</evidence>
<sequence length="110" mass="11789">MPSNPTSKTLPGTPNTDVTTATEISPAGTRWYNTGGTAVTTHTVVNATSISTLKRTFGGTGTTITGGVMNVGIVSQTRSRVRGISKFKARKGLDDHLENSKRRVGDYYWQ</sequence>
<dbReference type="Proteomes" id="UP001465976">
    <property type="component" value="Unassembled WGS sequence"/>
</dbReference>
<accession>A0ABR3EQD7</accession>
<comment type="caution">
    <text evidence="2">The sequence shown here is derived from an EMBL/GenBank/DDBJ whole genome shotgun (WGS) entry which is preliminary data.</text>
</comment>
<feature type="compositionally biased region" description="Polar residues" evidence="1">
    <location>
        <begin position="1"/>
        <end position="23"/>
    </location>
</feature>
<evidence type="ECO:0000313" key="3">
    <source>
        <dbReference type="Proteomes" id="UP001465976"/>
    </source>
</evidence>
<feature type="region of interest" description="Disordered" evidence="1">
    <location>
        <begin position="1"/>
        <end position="30"/>
    </location>
</feature>
<dbReference type="EMBL" id="JBAHYK010002420">
    <property type="protein sequence ID" value="KAL0565105.1"/>
    <property type="molecule type" value="Genomic_DNA"/>
</dbReference>
<reference evidence="2 3" key="1">
    <citation type="submission" date="2024-02" db="EMBL/GenBank/DDBJ databases">
        <title>A draft genome for the cacao thread blight pathogen Marasmius crinis-equi.</title>
        <authorList>
            <person name="Cohen S.P."/>
            <person name="Baruah I.K."/>
            <person name="Amoako-Attah I."/>
            <person name="Bukari Y."/>
            <person name="Meinhardt L.W."/>
            <person name="Bailey B.A."/>
        </authorList>
    </citation>
    <scope>NUCLEOTIDE SEQUENCE [LARGE SCALE GENOMIC DNA]</scope>
    <source>
        <strain evidence="2 3">GH-76</strain>
    </source>
</reference>
<evidence type="ECO:0000313" key="2">
    <source>
        <dbReference type="EMBL" id="KAL0565105.1"/>
    </source>
</evidence>